<dbReference type="AlphaFoldDB" id="A0A914ESD4"/>
<reference evidence="3" key="1">
    <citation type="submission" date="2022-11" db="UniProtKB">
        <authorList>
            <consortium name="WormBaseParasite"/>
        </authorList>
    </citation>
    <scope>IDENTIFICATION</scope>
</reference>
<feature type="transmembrane region" description="Helical" evidence="1">
    <location>
        <begin position="29"/>
        <end position="48"/>
    </location>
</feature>
<dbReference type="Proteomes" id="UP000887540">
    <property type="component" value="Unplaced"/>
</dbReference>
<evidence type="ECO:0000313" key="3">
    <source>
        <dbReference type="WBParaSite" id="ACRNAN_scaffold986.g20623.t1"/>
    </source>
</evidence>
<dbReference type="WBParaSite" id="ACRNAN_scaffold986.g20623.t1">
    <property type="protein sequence ID" value="ACRNAN_scaffold986.g20623.t1"/>
    <property type="gene ID" value="ACRNAN_scaffold986.g20623"/>
</dbReference>
<name>A0A914ESD4_9BILA</name>
<keyword evidence="1" id="KW-0812">Transmembrane</keyword>
<feature type="transmembrane region" description="Helical" evidence="1">
    <location>
        <begin position="55"/>
        <end position="72"/>
    </location>
</feature>
<keyword evidence="1" id="KW-1133">Transmembrane helix</keyword>
<sequence length="104" mass="11625">MGAYIIMVTLCTIIAGSETVSTTMLMQGSLAGFYGNIFVVFSIIWRLHQHWSYRMLTSLFIFISHVQVQRSLCSDLTMLTNMCIVVFGVIIEKLMGGAVIRLIA</sequence>
<accession>A0A914ESD4</accession>
<keyword evidence="2" id="KW-1185">Reference proteome</keyword>
<feature type="transmembrane region" description="Helical" evidence="1">
    <location>
        <begin position="78"/>
        <end position="103"/>
    </location>
</feature>
<keyword evidence="1" id="KW-0472">Membrane</keyword>
<evidence type="ECO:0000256" key="1">
    <source>
        <dbReference type="SAM" id="Phobius"/>
    </source>
</evidence>
<organism evidence="2 3">
    <name type="scientific">Acrobeloides nanus</name>
    <dbReference type="NCBI Taxonomy" id="290746"/>
    <lineage>
        <taxon>Eukaryota</taxon>
        <taxon>Metazoa</taxon>
        <taxon>Ecdysozoa</taxon>
        <taxon>Nematoda</taxon>
        <taxon>Chromadorea</taxon>
        <taxon>Rhabditida</taxon>
        <taxon>Tylenchina</taxon>
        <taxon>Cephalobomorpha</taxon>
        <taxon>Cephaloboidea</taxon>
        <taxon>Cephalobidae</taxon>
        <taxon>Acrobeloides</taxon>
    </lineage>
</organism>
<proteinExistence type="predicted"/>
<protein>
    <submittedName>
        <fullName evidence="3">Uncharacterized protein</fullName>
    </submittedName>
</protein>
<evidence type="ECO:0000313" key="2">
    <source>
        <dbReference type="Proteomes" id="UP000887540"/>
    </source>
</evidence>